<comment type="caution">
    <text evidence="2">The sequence shown here is derived from an EMBL/GenBank/DDBJ whole genome shotgun (WGS) entry which is preliminary data.</text>
</comment>
<organism evidence="2 3">
    <name type="scientific">Meloidogyne enterolobii</name>
    <name type="common">Root-knot nematode worm</name>
    <name type="synonym">Meloidogyne mayaguensis</name>
    <dbReference type="NCBI Taxonomy" id="390850"/>
    <lineage>
        <taxon>Eukaryota</taxon>
        <taxon>Metazoa</taxon>
        <taxon>Ecdysozoa</taxon>
        <taxon>Nematoda</taxon>
        <taxon>Chromadorea</taxon>
        <taxon>Rhabditida</taxon>
        <taxon>Tylenchina</taxon>
        <taxon>Tylenchomorpha</taxon>
        <taxon>Tylenchoidea</taxon>
        <taxon>Meloidogynidae</taxon>
        <taxon>Meloidogyninae</taxon>
        <taxon>Meloidogyne</taxon>
    </lineage>
</organism>
<sequence>MFSIAKKMIVNFCFIVLLLVLVIPFLVMVITTGPIFFLLAAIATFYYSCFLYILHFVIEFVLYIIGILPFYFRQYLQGFIFTLFMFFA</sequence>
<feature type="transmembrane region" description="Helical" evidence="1">
    <location>
        <begin position="12"/>
        <end position="39"/>
    </location>
</feature>
<dbReference type="AlphaFoldDB" id="A0A6V7VFG2"/>
<keyword evidence="1" id="KW-0812">Transmembrane</keyword>
<keyword evidence="1" id="KW-0472">Membrane</keyword>
<dbReference type="EMBL" id="CAJEWN010000222">
    <property type="protein sequence ID" value="CAD2173690.1"/>
    <property type="molecule type" value="Genomic_DNA"/>
</dbReference>
<feature type="transmembrane region" description="Helical" evidence="1">
    <location>
        <begin position="45"/>
        <end position="72"/>
    </location>
</feature>
<keyword evidence="1" id="KW-1133">Transmembrane helix</keyword>
<gene>
    <name evidence="2" type="ORF">MENT_LOCUS25309</name>
</gene>
<dbReference type="Proteomes" id="UP000580250">
    <property type="component" value="Unassembled WGS sequence"/>
</dbReference>
<accession>A0A6V7VFG2</accession>
<protein>
    <submittedName>
        <fullName evidence="2">Uncharacterized protein</fullName>
    </submittedName>
</protein>
<reference evidence="2 3" key="1">
    <citation type="submission" date="2020-08" db="EMBL/GenBank/DDBJ databases">
        <authorList>
            <person name="Koutsovoulos G."/>
            <person name="Danchin GJ E."/>
        </authorList>
    </citation>
    <scope>NUCLEOTIDE SEQUENCE [LARGE SCALE GENOMIC DNA]</scope>
</reference>
<proteinExistence type="predicted"/>
<evidence type="ECO:0000313" key="2">
    <source>
        <dbReference type="EMBL" id="CAD2173690.1"/>
    </source>
</evidence>
<name>A0A6V7VFG2_MELEN</name>
<evidence type="ECO:0000313" key="3">
    <source>
        <dbReference type="Proteomes" id="UP000580250"/>
    </source>
</evidence>
<evidence type="ECO:0000256" key="1">
    <source>
        <dbReference type="SAM" id="Phobius"/>
    </source>
</evidence>